<organism evidence="8 9">
    <name type="scientific">Adhaeribacter aerolatus</name>
    <dbReference type="NCBI Taxonomy" id="670289"/>
    <lineage>
        <taxon>Bacteria</taxon>
        <taxon>Pseudomonadati</taxon>
        <taxon>Bacteroidota</taxon>
        <taxon>Cytophagia</taxon>
        <taxon>Cytophagales</taxon>
        <taxon>Hymenobacteraceae</taxon>
        <taxon>Adhaeribacter</taxon>
    </lineage>
</organism>
<feature type="domain" description="RagB/SusD" evidence="6">
    <location>
        <begin position="271"/>
        <end position="493"/>
    </location>
</feature>
<evidence type="ECO:0000259" key="6">
    <source>
        <dbReference type="Pfam" id="PF07980"/>
    </source>
</evidence>
<comment type="subcellular location">
    <subcellularLocation>
        <location evidence="1">Cell outer membrane</location>
    </subcellularLocation>
</comment>
<dbReference type="RefSeq" id="WP_146898911.1">
    <property type="nucleotide sequence ID" value="NZ_BJYS01000022.1"/>
</dbReference>
<dbReference type="InterPro" id="IPR012944">
    <property type="entry name" value="SusD_RagB_dom"/>
</dbReference>
<reference evidence="8 9" key="1">
    <citation type="submission" date="2019-07" db="EMBL/GenBank/DDBJ databases">
        <title>Whole genome shotgun sequence of Adhaeribacter aerolatus NBRC 106133.</title>
        <authorList>
            <person name="Hosoyama A."/>
            <person name="Uohara A."/>
            <person name="Ohji S."/>
            <person name="Ichikawa N."/>
        </authorList>
    </citation>
    <scope>NUCLEOTIDE SEQUENCE [LARGE SCALE GENOMIC DNA]</scope>
    <source>
        <strain evidence="8 9">NBRC 106133</strain>
    </source>
</reference>
<keyword evidence="4" id="KW-0472">Membrane</keyword>
<dbReference type="OrthoDB" id="9792139at2"/>
<dbReference type="Pfam" id="PF14322">
    <property type="entry name" value="SusD-like_3"/>
    <property type="match status" value="1"/>
</dbReference>
<evidence type="ECO:0000256" key="3">
    <source>
        <dbReference type="ARBA" id="ARBA00022729"/>
    </source>
</evidence>
<evidence type="ECO:0000259" key="7">
    <source>
        <dbReference type="Pfam" id="PF14322"/>
    </source>
</evidence>
<keyword evidence="9" id="KW-1185">Reference proteome</keyword>
<evidence type="ECO:0000256" key="1">
    <source>
        <dbReference type="ARBA" id="ARBA00004442"/>
    </source>
</evidence>
<evidence type="ECO:0000256" key="5">
    <source>
        <dbReference type="ARBA" id="ARBA00023237"/>
    </source>
</evidence>
<evidence type="ECO:0008006" key="10">
    <source>
        <dbReference type="Google" id="ProtNLM"/>
    </source>
</evidence>
<protein>
    <recommendedName>
        <fullName evidence="10">RagB/SusD family nutrient uptake outer membrane protein</fullName>
    </recommendedName>
</protein>
<evidence type="ECO:0000313" key="8">
    <source>
        <dbReference type="EMBL" id="GEO05283.1"/>
    </source>
</evidence>
<name>A0A512AZY9_9BACT</name>
<proteinExistence type="inferred from homology"/>
<evidence type="ECO:0000313" key="9">
    <source>
        <dbReference type="Proteomes" id="UP000321532"/>
    </source>
</evidence>
<dbReference type="InterPro" id="IPR011990">
    <property type="entry name" value="TPR-like_helical_dom_sf"/>
</dbReference>
<dbReference type="EMBL" id="BJYS01000022">
    <property type="protein sequence ID" value="GEO05283.1"/>
    <property type="molecule type" value="Genomic_DNA"/>
</dbReference>
<gene>
    <name evidence="8" type="ORF">AAE02nite_29470</name>
</gene>
<evidence type="ECO:0000256" key="2">
    <source>
        <dbReference type="ARBA" id="ARBA00006275"/>
    </source>
</evidence>
<dbReference type="GO" id="GO:0009279">
    <property type="term" value="C:cell outer membrane"/>
    <property type="evidence" value="ECO:0007669"/>
    <property type="project" value="UniProtKB-SubCell"/>
</dbReference>
<dbReference type="PROSITE" id="PS51257">
    <property type="entry name" value="PROKAR_LIPOPROTEIN"/>
    <property type="match status" value="1"/>
</dbReference>
<feature type="domain" description="SusD-like N-terminal" evidence="7">
    <location>
        <begin position="83"/>
        <end position="216"/>
    </location>
</feature>
<sequence>MNKYLKTLLFAGSAIGLLWVQSCTDLDEEVSDQLSQDAFGNNPEQLDALVGPLYGGLGDYFNRFVGLNTTTDEQIIPTRGGDWKDGDRWRRMQQHTWNPTLDDSPFNNLWTWIYNNITAINRQLLNPAITDKTLIAELKTLRAFYHYLAMDNFGNVIIAEKISAESPEQKTRTEVYNWVEKELLAALPDLSETVGGVKYGRMNKYVAHMILAKLYLNAQVYTGTPQWTKAIEHADVIINSGKYRLAPDFLFNFSINNQSSPEIILATPMDKTKRTGMDIQTRTLHYLNQRTYNLGSPPNNGYATETDFYKSFEDKDVRKKMWLVGQQYAADGTPLIDGDRPLAFTPEIPAFEMPAGPVARAAGVRSAKYEIQRNNPNSSQDNDFVIFRLGDLYLMRGEAYFRNGNLPKALEDINFIRAQRQVDPFTTLTLDNILAERGREMAWEYHRRQDMIRFGKFTGPAQFKDQSPEFRNLYPIPQSQLALNPKLKQNPGY</sequence>
<dbReference type="AlphaFoldDB" id="A0A512AZY9"/>
<dbReference type="Pfam" id="PF07980">
    <property type="entry name" value="SusD_RagB"/>
    <property type="match status" value="1"/>
</dbReference>
<dbReference type="InterPro" id="IPR033985">
    <property type="entry name" value="SusD-like_N"/>
</dbReference>
<evidence type="ECO:0000256" key="4">
    <source>
        <dbReference type="ARBA" id="ARBA00023136"/>
    </source>
</evidence>
<dbReference type="SUPFAM" id="SSF48452">
    <property type="entry name" value="TPR-like"/>
    <property type="match status" value="1"/>
</dbReference>
<dbReference type="Proteomes" id="UP000321532">
    <property type="component" value="Unassembled WGS sequence"/>
</dbReference>
<keyword evidence="3" id="KW-0732">Signal</keyword>
<dbReference type="Gene3D" id="1.25.40.390">
    <property type="match status" value="1"/>
</dbReference>
<accession>A0A512AZY9</accession>
<comment type="caution">
    <text evidence="8">The sequence shown here is derived from an EMBL/GenBank/DDBJ whole genome shotgun (WGS) entry which is preliminary data.</text>
</comment>
<keyword evidence="5" id="KW-0998">Cell outer membrane</keyword>
<comment type="similarity">
    <text evidence="2">Belongs to the SusD family.</text>
</comment>